<dbReference type="Gene3D" id="1.10.3300.10">
    <property type="entry name" value="Jann2411-like domain"/>
    <property type="match status" value="1"/>
</dbReference>
<name>A0AAJ3NLP4_9MYCO</name>
<dbReference type="SUPFAM" id="SSF160904">
    <property type="entry name" value="Jann2411-like"/>
    <property type="match status" value="1"/>
</dbReference>
<accession>A0AAJ3NLP4</accession>
<evidence type="ECO:0000313" key="2">
    <source>
        <dbReference type="EMBL" id="ORW67725.1"/>
    </source>
</evidence>
<feature type="domain" description="Zinc finger CGNR" evidence="1">
    <location>
        <begin position="123"/>
        <end position="166"/>
    </location>
</feature>
<dbReference type="Proteomes" id="UP000193387">
    <property type="component" value="Unassembled WGS sequence"/>
</dbReference>
<gene>
    <name evidence="2" type="ORF">AWC23_22565</name>
</gene>
<protein>
    <submittedName>
        <fullName evidence="2">Peptide chain release factor 2</fullName>
    </submittedName>
</protein>
<dbReference type="InterPro" id="IPR023286">
    <property type="entry name" value="ABATE_dom_sf"/>
</dbReference>
<keyword evidence="3" id="KW-1185">Reference proteome</keyword>
<dbReference type="PANTHER" id="PTHR35525:SF3">
    <property type="entry name" value="BLL6575 PROTEIN"/>
    <property type="match status" value="1"/>
</dbReference>
<dbReference type="Pfam" id="PF11706">
    <property type="entry name" value="zf-CGNR"/>
    <property type="match status" value="1"/>
</dbReference>
<dbReference type="InterPro" id="IPR021005">
    <property type="entry name" value="Znf_CGNR"/>
</dbReference>
<dbReference type="InterPro" id="IPR010852">
    <property type="entry name" value="ABATE"/>
</dbReference>
<reference evidence="2 3" key="1">
    <citation type="submission" date="2016-01" db="EMBL/GenBank/DDBJ databases">
        <title>The new phylogeny of the genus Mycobacterium.</title>
        <authorList>
            <person name="Tarcisio F."/>
            <person name="Conor M."/>
            <person name="Antonella G."/>
            <person name="Elisabetta G."/>
            <person name="Giulia F.S."/>
            <person name="Sara T."/>
            <person name="Anna F."/>
            <person name="Clotilde B."/>
            <person name="Roberto B."/>
            <person name="Veronica D.S."/>
            <person name="Fabio R."/>
            <person name="Monica P."/>
            <person name="Olivier J."/>
            <person name="Enrico T."/>
            <person name="Nicola S."/>
        </authorList>
    </citation>
    <scope>NUCLEOTIDE SEQUENCE [LARGE SCALE GENOMIC DNA]</scope>
    <source>
        <strain evidence="2 3">DSM 44616</strain>
    </source>
</reference>
<sequence>MVQDFLNTAGAEGYGPDLLGDTGLAGDWAAGAVAAWSQSRGVEARPPTLDEADLARLRSLRTTIGAIIAGRPPSDAETRGVAASFVLAGTEVRLQPGGRDWRWLASALWGEILLSQQAGTWRRLKQCRNHRCGVTFYDRSKNNSGVWHDVKTCGNVANLRASRARRRGRGRGAESSGTE</sequence>
<evidence type="ECO:0000259" key="1">
    <source>
        <dbReference type="Pfam" id="PF11706"/>
    </source>
</evidence>
<organism evidence="2 3">
    <name type="scientific">Mycobacterium saskatchewanense</name>
    <dbReference type="NCBI Taxonomy" id="220927"/>
    <lineage>
        <taxon>Bacteria</taxon>
        <taxon>Bacillati</taxon>
        <taxon>Actinomycetota</taxon>
        <taxon>Actinomycetes</taxon>
        <taxon>Mycobacteriales</taxon>
        <taxon>Mycobacteriaceae</taxon>
        <taxon>Mycobacterium</taxon>
        <taxon>Mycobacterium simiae complex</taxon>
    </lineage>
</organism>
<dbReference type="PANTHER" id="PTHR35525">
    <property type="entry name" value="BLL6575 PROTEIN"/>
    <property type="match status" value="1"/>
</dbReference>
<dbReference type="AlphaFoldDB" id="A0AAJ3NLP4"/>
<evidence type="ECO:0000313" key="3">
    <source>
        <dbReference type="Proteomes" id="UP000193387"/>
    </source>
</evidence>
<dbReference type="EMBL" id="LQPR01000057">
    <property type="protein sequence ID" value="ORW67725.1"/>
    <property type="molecule type" value="Genomic_DNA"/>
</dbReference>
<comment type="caution">
    <text evidence="2">The sequence shown here is derived from an EMBL/GenBank/DDBJ whole genome shotgun (WGS) entry which is preliminary data.</text>
</comment>
<proteinExistence type="predicted"/>